<keyword evidence="2" id="KW-1185">Reference proteome</keyword>
<dbReference type="GO" id="GO:0008483">
    <property type="term" value="F:transaminase activity"/>
    <property type="evidence" value="ECO:0007669"/>
    <property type="project" value="UniProtKB-KW"/>
</dbReference>
<reference evidence="1 2" key="1">
    <citation type="submission" date="2024-10" db="EMBL/GenBank/DDBJ databases">
        <title>The Natural Products Discovery Center: Release of the First 8490 Sequenced Strains for Exploring Actinobacteria Biosynthetic Diversity.</title>
        <authorList>
            <person name="Kalkreuter E."/>
            <person name="Kautsar S.A."/>
            <person name="Yang D."/>
            <person name="Bader C.D."/>
            <person name="Teijaro C.N."/>
            <person name="Fluegel L."/>
            <person name="Davis C.M."/>
            <person name="Simpson J.R."/>
            <person name="Lauterbach L."/>
            <person name="Steele A.D."/>
            <person name="Gui C."/>
            <person name="Meng S."/>
            <person name="Li G."/>
            <person name="Viehrig K."/>
            <person name="Ye F."/>
            <person name="Su P."/>
            <person name="Kiefer A.F."/>
            <person name="Nichols A."/>
            <person name="Cepeda A.J."/>
            <person name="Yan W."/>
            <person name="Fan B."/>
            <person name="Jiang Y."/>
            <person name="Adhikari A."/>
            <person name="Zheng C.-J."/>
            <person name="Schuster L."/>
            <person name="Cowan T.M."/>
            <person name="Smanski M.J."/>
            <person name="Chevrette M.G."/>
            <person name="De Carvalho L.P.S."/>
            <person name="Shen B."/>
        </authorList>
    </citation>
    <scope>NUCLEOTIDE SEQUENCE [LARGE SCALE GENOMIC DNA]</scope>
    <source>
        <strain evidence="1 2">NPDC015755</strain>
    </source>
</reference>
<keyword evidence="1" id="KW-0032">Aminotransferase</keyword>
<dbReference type="NCBIfam" id="NF006734">
    <property type="entry name" value="PRK09266.1"/>
    <property type="match status" value="1"/>
</dbReference>
<gene>
    <name evidence="1" type="ORF">ACF05T_24190</name>
</gene>
<dbReference type="InterPro" id="IPR043132">
    <property type="entry name" value="BCAT-like_C"/>
</dbReference>
<dbReference type="InterPro" id="IPR001544">
    <property type="entry name" value="Aminotrans_IV"/>
</dbReference>
<dbReference type="InterPro" id="IPR036038">
    <property type="entry name" value="Aminotransferase-like"/>
</dbReference>
<dbReference type="InterPro" id="IPR043131">
    <property type="entry name" value="BCAT-like_N"/>
</dbReference>
<dbReference type="RefSeq" id="WP_391936227.1">
    <property type="nucleotide sequence ID" value="NZ_JBIBSM010000014.1"/>
</dbReference>
<sequence length="259" mass="28071">MTTPPPYIEIDGSPAADPALLESLMTGYGHFTAAQVREGRVQGLDLHLARLDRANRELFGEGLDGERVRGLLRGALESAGRRDAAARVYVYPDVAGGARTTRTAVTLREPYTHVPAPWRLKSVPYWRPAPHIKHLGGFGQTYFGEAVRREGFDEALLTSSDGEIAEGAVTNIAFWDGTSLIWPSAPCLHGVTMTLLASRLESTRRRVTLADLPGFRAAFVANSRGISPVAGIDGVAFEVDGKLMDRVYAARDSAPWDAL</sequence>
<dbReference type="Pfam" id="PF01063">
    <property type="entry name" value="Aminotran_4"/>
    <property type="match status" value="1"/>
</dbReference>
<protein>
    <submittedName>
        <fullName evidence="1">Aminotransferase class IV</fullName>
    </submittedName>
</protein>
<keyword evidence="1" id="KW-0808">Transferase</keyword>
<dbReference type="Gene3D" id="3.20.10.10">
    <property type="entry name" value="D-amino Acid Aminotransferase, subunit A, domain 2"/>
    <property type="match status" value="1"/>
</dbReference>
<proteinExistence type="predicted"/>
<dbReference type="SUPFAM" id="SSF56752">
    <property type="entry name" value="D-aminoacid aminotransferase-like PLP-dependent enzymes"/>
    <property type="match status" value="1"/>
</dbReference>
<dbReference type="Proteomes" id="UP001603013">
    <property type="component" value="Unassembled WGS sequence"/>
</dbReference>
<name>A0ABW6YH58_9ACTN</name>
<evidence type="ECO:0000313" key="2">
    <source>
        <dbReference type="Proteomes" id="UP001603013"/>
    </source>
</evidence>
<dbReference type="Gene3D" id="3.30.470.10">
    <property type="match status" value="1"/>
</dbReference>
<comment type="caution">
    <text evidence="1">The sequence shown here is derived from an EMBL/GenBank/DDBJ whole genome shotgun (WGS) entry which is preliminary data.</text>
</comment>
<organism evidence="1 2">
    <name type="scientific">Streptomyces lateritius</name>
    <dbReference type="NCBI Taxonomy" id="67313"/>
    <lineage>
        <taxon>Bacteria</taxon>
        <taxon>Bacillati</taxon>
        <taxon>Actinomycetota</taxon>
        <taxon>Actinomycetes</taxon>
        <taxon>Kitasatosporales</taxon>
        <taxon>Streptomycetaceae</taxon>
        <taxon>Streptomyces</taxon>
    </lineage>
</organism>
<dbReference type="EMBL" id="JBIBSM010000014">
    <property type="protein sequence ID" value="MFF8279186.1"/>
    <property type="molecule type" value="Genomic_DNA"/>
</dbReference>
<accession>A0ABW6YH58</accession>
<evidence type="ECO:0000313" key="1">
    <source>
        <dbReference type="EMBL" id="MFF8279186.1"/>
    </source>
</evidence>